<keyword evidence="5" id="KW-0175">Coiled coil</keyword>
<proteinExistence type="inferred from homology"/>
<evidence type="ECO:0000313" key="9">
    <source>
        <dbReference type="Proteomes" id="UP000265120"/>
    </source>
</evidence>
<dbReference type="SMART" id="SM01182">
    <property type="entry name" value="EF-1_beta_acid"/>
    <property type="match status" value="1"/>
</dbReference>
<dbReference type="GO" id="GO:0005085">
    <property type="term" value="F:guanyl-nucleotide exchange factor activity"/>
    <property type="evidence" value="ECO:0007669"/>
    <property type="project" value="TreeGrafter"/>
</dbReference>
<evidence type="ECO:0000256" key="4">
    <source>
        <dbReference type="RuleBase" id="RU003791"/>
    </source>
</evidence>
<accession>A0A3P8W1J1</accession>
<dbReference type="PANTHER" id="PTHR11595:SF88">
    <property type="entry name" value="ELONGATION FACTOR-1, DELTA, A ISOFORM X1"/>
    <property type="match status" value="1"/>
</dbReference>
<comment type="similarity">
    <text evidence="1 4">Belongs to the EF-1-beta/EF-1-delta family.</text>
</comment>
<reference evidence="8" key="3">
    <citation type="submission" date="2025-09" db="UniProtKB">
        <authorList>
            <consortium name="Ensembl"/>
        </authorList>
    </citation>
    <scope>IDENTIFICATION</scope>
</reference>
<dbReference type="CDD" id="cd00292">
    <property type="entry name" value="EF1B"/>
    <property type="match status" value="1"/>
</dbReference>
<feature type="domain" description="Elongation factor 1 beta central acidic region eukaryote" evidence="7">
    <location>
        <begin position="149"/>
        <end position="174"/>
    </location>
</feature>
<dbReference type="InterPro" id="IPR001326">
    <property type="entry name" value="Transl_elong_EF1B_B/D_CS"/>
</dbReference>
<keyword evidence="2 4" id="KW-0251">Elongation factor</keyword>
<reference evidence="8" key="2">
    <citation type="submission" date="2025-08" db="UniProtKB">
        <authorList>
            <consortium name="Ensembl"/>
        </authorList>
    </citation>
    <scope>IDENTIFICATION</scope>
</reference>
<keyword evidence="9" id="KW-1185">Reference proteome</keyword>
<dbReference type="PROSITE" id="PS00824">
    <property type="entry name" value="EF1BD_1"/>
    <property type="match status" value="1"/>
</dbReference>
<dbReference type="GO" id="GO:0005829">
    <property type="term" value="C:cytosol"/>
    <property type="evidence" value="ECO:0007669"/>
    <property type="project" value="TreeGrafter"/>
</dbReference>
<reference evidence="8 9" key="1">
    <citation type="journal article" date="2014" name="Nat. Genet.">
        <title>Whole-genome sequence of a flatfish provides insights into ZW sex chromosome evolution and adaptation to a benthic lifestyle.</title>
        <authorList>
            <person name="Chen S."/>
            <person name="Zhang G."/>
            <person name="Shao C."/>
            <person name="Huang Q."/>
            <person name="Liu G."/>
            <person name="Zhang P."/>
            <person name="Song W."/>
            <person name="An N."/>
            <person name="Chalopin D."/>
            <person name="Volff J.N."/>
            <person name="Hong Y."/>
            <person name="Li Q."/>
            <person name="Sha Z."/>
            <person name="Zhou H."/>
            <person name="Xie M."/>
            <person name="Yu Q."/>
            <person name="Liu Y."/>
            <person name="Xiang H."/>
            <person name="Wang N."/>
            <person name="Wu K."/>
            <person name="Yang C."/>
            <person name="Zhou Q."/>
            <person name="Liao X."/>
            <person name="Yang L."/>
            <person name="Hu Q."/>
            <person name="Zhang J."/>
            <person name="Meng L."/>
            <person name="Jin L."/>
            <person name="Tian Y."/>
            <person name="Lian J."/>
            <person name="Yang J."/>
            <person name="Miao G."/>
            <person name="Liu S."/>
            <person name="Liang Z."/>
            <person name="Yan F."/>
            <person name="Li Y."/>
            <person name="Sun B."/>
            <person name="Zhang H."/>
            <person name="Zhang J."/>
            <person name="Zhu Y."/>
            <person name="Du M."/>
            <person name="Zhao Y."/>
            <person name="Schartl M."/>
            <person name="Tang Q."/>
            <person name="Wang J."/>
        </authorList>
    </citation>
    <scope>NUCLEOTIDE SEQUENCE</scope>
</reference>
<dbReference type="Pfam" id="PF10587">
    <property type="entry name" value="EF-1_beta_acid"/>
    <property type="match status" value="1"/>
</dbReference>
<evidence type="ECO:0000256" key="2">
    <source>
        <dbReference type="ARBA" id="ARBA00022768"/>
    </source>
</evidence>
<dbReference type="Proteomes" id="UP000265120">
    <property type="component" value="Chromosome 20"/>
</dbReference>
<dbReference type="GeneTree" id="ENSGT00950000183014"/>
<organism evidence="8 9">
    <name type="scientific">Cynoglossus semilaevis</name>
    <name type="common">Tongue sole</name>
    <dbReference type="NCBI Taxonomy" id="244447"/>
    <lineage>
        <taxon>Eukaryota</taxon>
        <taxon>Metazoa</taxon>
        <taxon>Chordata</taxon>
        <taxon>Craniata</taxon>
        <taxon>Vertebrata</taxon>
        <taxon>Euteleostomi</taxon>
        <taxon>Actinopterygii</taxon>
        <taxon>Neopterygii</taxon>
        <taxon>Teleostei</taxon>
        <taxon>Neoteleostei</taxon>
        <taxon>Acanthomorphata</taxon>
        <taxon>Carangaria</taxon>
        <taxon>Pleuronectiformes</taxon>
        <taxon>Pleuronectoidei</taxon>
        <taxon>Cynoglossidae</taxon>
        <taxon>Cynoglossinae</taxon>
        <taxon>Cynoglossus</taxon>
    </lineage>
</organism>
<evidence type="ECO:0000256" key="1">
    <source>
        <dbReference type="ARBA" id="ARBA00007411"/>
    </source>
</evidence>
<dbReference type="Ensembl" id="ENSCSET00000020724.1">
    <property type="protein sequence ID" value="ENSCSEP00000020464.1"/>
    <property type="gene ID" value="ENSCSEG00000013011.1"/>
</dbReference>
<dbReference type="PANTHER" id="PTHR11595">
    <property type="entry name" value="EF-HAND AND COILED-COIL DOMAIN-CONTAINING FAMILY MEMBER"/>
    <property type="match status" value="1"/>
</dbReference>
<keyword evidence="3 4" id="KW-0648">Protein biosynthesis</keyword>
<dbReference type="InterPro" id="IPR018940">
    <property type="entry name" value="EF-1_beta_acid_region_euk"/>
</dbReference>
<sequence>MSGLQCLAADNIWFDKQRFDDAERRFYEGVNGPATPQQQQDKDANAILQDIAKSRQNIQQSLNGSSLHASVDHELVSRMKSLELENQTLHKVVEDMRAALLKLETRVAVLEKTPTPVAVPCAKATPVKAAPAKVENGDDEEEDDDDIDLFGSDEDNEAAERLKQERLAAYAAKKAKKPALIAKSSILLDVKPWDDETDMGKLEEHVRSVQMDGLLWGASKLVPVGYGIKKLQINCVVEDDKVGTDILEEEITKFEDFVQSVDVAAFNKI</sequence>
<dbReference type="InterPro" id="IPR036219">
    <property type="entry name" value="eEF-1beta-like_sf"/>
</dbReference>
<dbReference type="SMART" id="SM00888">
    <property type="entry name" value="EF1_GNE"/>
    <property type="match status" value="1"/>
</dbReference>
<dbReference type="FunFam" id="3.30.70.60:FF:000001">
    <property type="entry name" value="Elongation factor 1-beta 1 like"/>
    <property type="match status" value="1"/>
</dbReference>
<dbReference type="PROSITE" id="PS00825">
    <property type="entry name" value="EF1BD_2"/>
    <property type="match status" value="1"/>
</dbReference>
<evidence type="ECO:0000256" key="3">
    <source>
        <dbReference type="ARBA" id="ARBA00022917"/>
    </source>
</evidence>
<dbReference type="SUPFAM" id="SSF54984">
    <property type="entry name" value="eEF-1beta-like"/>
    <property type="match status" value="1"/>
</dbReference>
<dbReference type="GO" id="GO:0003746">
    <property type="term" value="F:translation elongation factor activity"/>
    <property type="evidence" value="ECO:0007669"/>
    <property type="project" value="UniProtKB-KW"/>
</dbReference>
<evidence type="ECO:0000313" key="8">
    <source>
        <dbReference type="Ensembl" id="ENSCSEP00000020464.1"/>
    </source>
</evidence>
<dbReference type="AlphaFoldDB" id="A0A3P8W1J1"/>
<name>A0A3P8W1J1_CYNSE</name>
<dbReference type="InterPro" id="IPR049720">
    <property type="entry name" value="EF1B_bsu/dsu"/>
</dbReference>
<evidence type="ECO:0000259" key="6">
    <source>
        <dbReference type="SMART" id="SM00888"/>
    </source>
</evidence>
<dbReference type="Gene3D" id="3.30.70.60">
    <property type="match status" value="1"/>
</dbReference>
<dbReference type="Pfam" id="PF00736">
    <property type="entry name" value="EF1_GNE"/>
    <property type="match status" value="1"/>
</dbReference>
<dbReference type="GO" id="GO:0005853">
    <property type="term" value="C:eukaryotic translation elongation factor 1 complex"/>
    <property type="evidence" value="ECO:0007669"/>
    <property type="project" value="InterPro"/>
</dbReference>
<evidence type="ECO:0000259" key="7">
    <source>
        <dbReference type="SMART" id="SM01182"/>
    </source>
</evidence>
<feature type="coiled-coil region" evidence="5">
    <location>
        <begin position="79"/>
        <end position="113"/>
    </location>
</feature>
<protein>
    <submittedName>
        <fullName evidence="8">Eukaryotic translation elongation factor 1 delta a (guanine nucleotide exchange protein)</fullName>
    </submittedName>
</protein>
<dbReference type="InterPro" id="IPR014717">
    <property type="entry name" value="Transl_elong_EF1B/ribsomal_bS6"/>
</dbReference>
<evidence type="ECO:0000256" key="5">
    <source>
        <dbReference type="SAM" id="Coils"/>
    </source>
</evidence>
<dbReference type="InterPro" id="IPR014038">
    <property type="entry name" value="EF1B_bsu/dsu_GNE"/>
</dbReference>
<feature type="domain" description="Translation elongation factor EF1B beta/delta subunit guanine nucleotide exchange" evidence="6">
    <location>
        <begin position="183"/>
        <end position="269"/>
    </location>
</feature>